<dbReference type="GO" id="GO:0003677">
    <property type="term" value="F:DNA binding"/>
    <property type="evidence" value="ECO:0007669"/>
    <property type="project" value="InterPro"/>
</dbReference>
<dbReference type="PANTHER" id="PTHR10429:SF0">
    <property type="entry name" value="DNA-3-METHYLADENINE GLYCOSYLASE"/>
    <property type="match status" value="1"/>
</dbReference>
<evidence type="ECO:0000256" key="4">
    <source>
        <dbReference type="ARBA" id="ARBA00023204"/>
    </source>
</evidence>
<accession>A0A9D2GV30</accession>
<dbReference type="PANTHER" id="PTHR10429">
    <property type="entry name" value="DNA-3-METHYLADENINE GLYCOSYLASE"/>
    <property type="match status" value="1"/>
</dbReference>
<protein>
    <recommendedName>
        <fullName evidence="5">Putative 3-methyladenine DNA glycosylase</fullName>
        <ecNumber evidence="5">3.2.2.-</ecNumber>
    </recommendedName>
</protein>
<evidence type="ECO:0000256" key="5">
    <source>
        <dbReference type="HAMAP-Rule" id="MF_00527"/>
    </source>
</evidence>
<reference evidence="6" key="1">
    <citation type="journal article" date="2021" name="PeerJ">
        <title>Extensive microbial diversity within the chicken gut microbiome revealed by metagenomics and culture.</title>
        <authorList>
            <person name="Gilroy R."/>
            <person name="Ravi A."/>
            <person name="Getino M."/>
            <person name="Pursley I."/>
            <person name="Horton D.L."/>
            <person name="Alikhan N.F."/>
            <person name="Baker D."/>
            <person name="Gharbi K."/>
            <person name="Hall N."/>
            <person name="Watson M."/>
            <person name="Adriaenssens E.M."/>
            <person name="Foster-Nyarko E."/>
            <person name="Jarju S."/>
            <person name="Secka A."/>
            <person name="Antonio M."/>
            <person name="Oren A."/>
            <person name="Chaudhuri R.R."/>
            <person name="La Ragione R."/>
            <person name="Hildebrand F."/>
            <person name="Pallen M.J."/>
        </authorList>
    </citation>
    <scope>NUCLEOTIDE SEQUENCE</scope>
    <source>
        <strain evidence="6">ChiW4-1371</strain>
    </source>
</reference>
<evidence type="ECO:0000313" key="6">
    <source>
        <dbReference type="EMBL" id="HIZ89897.1"/>
    </source>
</evidence>
<name>A0A9D2GV30_9BACT</name>
<dbReference type="EMBL" id="DXAQ01000123">
    <property type="protein sequence ID" value="HIZ89897.1"/>
    <property type="molecule type" value="Genomic_DNA"/>
</dbReference>
<sequence>MRLNNEYFKKDVITLAKNLLGKVICRKIDKYILKVRIIETEAYSISEPASHSSLGYSKKNAAMFMDFGTIYMYHSRAGASFNISALGLGDAVLIKSGICFLDNDNDALSFMQNINKKNGKLRDIHFLASGQTILCKSIAIDLSWNKKQFCDEFYIEDAGYNPENILITSRLGIPNGRDNLLLPYRYVDKAYYKYATVGKCKFY</sequence>
<dbReference type="Pfam" id="PF02245">
    <property type="entry name" value="Pur_DNA_glyco"/>
    <property type="match status" value="1"/>
</dbReference>
<organism evidence="6 7">
    <name type="scientific">Candidatus Mucispirillum faecigallinarum</name>
    <dbReference type="NCBI Taxonomy" id="2838699"/>
    <lineage>
        <taxon>Bacteria</taxon>
        <taxon>Pseudomonadati</taxon>
        <taxon>Deferribacterota</taxon>
        <taxon>Deferribacteres</taxon>
        <taxon>Deferribacterales</taxon>
        <taxon>Mucispirillaceae</taxon>
        <taxon>Mucispirillum</taxon>
    </lineage>
</organism>
<dbReference type="Proteomes" id="UP000824176">
    <property type="component" value="Unassembled WGS sequence"/>
</dbReference>
<keyword evidence="6" id="KW-0326">Glycosidase</keyword>
<dbReference type="InterPro" id="IPR011034">
    <property type="entry name" value="Formyl_transferase-like_C_sf"/>
</dbReference>
<evidence type="ECO:0000256" key="1">
    <source>
        <dbReference type="ARBA" id="ARBA00009232"/>
    </source>
</evidence>
<dbReference type="Gene3D" id="3.10.300.10">
    <property type="entry name" value="Methylpurine-DNA glycosylase (MPG)"/>
    <property type="match status" value="1"/>
</dbReference>
<evidence type="ECO:0000256" key="3">
    <source>
        <dbReference type="ARBA" id="ARBA00022801"/>
    </source>
</evidence>
<keyword evidence="2 5" id="KW-0227">DNA damage</keyword>
<keyword evidence="3 5" id="KW-0378">Hydrolase</keyword>
<comment type="similarity">
    <text evidence="1 5">Belongs to the DNA glycosylase MPG family.</text>
</comment>
<evidence type="ECO:0000256" key="2">
    <source>
        <dbReference type="ARBA" id="ARBA00022763"/>
    </source>
</evidence>
<gene>
    <name evidence="6" type="ORF">H9804_08115</name>
</gene>
<evidence type="ECO:0000313" key="7">
    <source>
        <dbReference type="Proteomes" id="UP000824176"/>
    </source>
</evidence>
<dbReference type="HAMAP" id="MF_00527">
    <property type="entry name" value="3MGH"/>
    <property type="match status" value="1"/>
</dbReference>
<dbReference type="EC" id="3.2.2.-" evidence="5"/>
<dbReference type="AlphaFoldDB" id="A0A9D2GV30"/>
<dbReference type="InterPro" id="IPR003180">
    <property type="entry name" value="MPG"/>
</dbReference>
<dbReference type="SUPFAM" id="SSF50486">
    <property type="entry name" value="FMT C-terminal domain-like"/>
    <property type="match status" value="1"/>
</dbReference>
<comment type="caution">
    <text evidence="6">The sequence shown here is derived from an EMBL/GenBank/DDBJ whole genome shotgun (WGS) entry which is preliminary data.</text>
</comment>
<reference evidence="6" key="2">
    <citation type="submission" date="2021-04" db="EMBL/GenBank/DDBJ databases">
        <authorList>
            <person name="Gilroy R."/>
        </authorList>
    </citation>
    <scope>NUCLEOTIDE SEQUENCE</scope>
    <source>
        <strain evidence="6">ChiW4-1371</strain>
    </source>
</reference>
<dbReference type="GO" id="GO:0003905">
    <property type="term" value="F:alkylbase DNA N-glycosylase activity"/>
    <property type="evidence" value="ECO:0007669"/>
    <property type="project" value="InterPro"/>
</dbReference>
<proteinExistence type="inferred from homology"/>
<dbReference type="InterPro" id="IPR036995">
    <property type="entry name" value="MPG_sf"/>
</dbReference>
<keyword evidence="4 5" id="KW-0234">DNA repair</keyword>
<dbReference type="GO" id="GO:0006284">
    <property type="term" value="P:base-excision repair"/>
    <property type="evidence" value="ECO:0007669"/>
    <property type="project" value="InterPro"/>
</dbReference>